<dbReference type="PROSITE" id="PS00028">
    <property type="entry name" value="ZINC_FINGER_C2H2_1"/>
    <property type="match status" value="1"/>
</dbReference>
<gene>
    <name evidence="10" type="ORF">CcCBS67573_g06154</name>
</gene>
<dbReference type="PANTHER" id="PTHR16515">
    <property type="entry name" value="PR DOMAIN ZINC FINGER PROTEIN"/>
    <property type="match status" value="1"/>
</dbReference>
<feature type="region of interest" description="Disordered" evidence="8">
    <location>
        <begin position="365"/>
        <end position="437"/>
    </location>
</feature>
<feature type="compositionally biased region" description="Low complexity" evidence="8">
    <location>
        <begin position="384"/>
        <end position="393"/>
    </location>
</feature>
<dbReference type="AlphaFoldDB" id="A0A507F7I4"/>
<feature type="region of interest" description="Disordered" evidence="8">
    <location>
        <begin position="592"/>
        <end position="650"/>
    </location>
</feature>
<proteinExistence type="predicted"/>
<dbReference type="GO" id="GO:0003700">
    <property type="term" value="F:DNA-binding transcription factor activity"/>
    <property type="evidence" value="ECO:0007669"/>
    <property type="project" value="TreeGrafter"/>
</dbReference>
<feature type="compositionally biased region" description="Polar residues" evidence="8">
    <location>
        <begin position="302"/>
        <end position="318"/>
    </location>
</feature>
<evidence type="ECO:0000256" key="5">
    <source>
        <dbReference type="ARBA" id="ARBA00022833"/>
    </source>
</evidence>
<dbReference type="GO" id="GO:0005634">
    <property type="term" value="C:nucleus"/>
    <property type="evidence" value="ECO:0007669"/>
    <property type="project" value="UniProtKB-SubCell"/>
</dbReference>
<dbReference type="EMBL" id="QEAP01000249">
    <property type="protein sequence ID" value="TPX71590.1"/>
    <property type="molecule type" value="Genomic_DNA"/>
</dbReference>
<feature type="region of interest" description="Disordered" evidence="8">
    <location>
        <begin position="686"/>
        <end position="754"/>
    </location>
</feature>
<evidence type="ECO:0000256" key="7">
    <source>
        <dbReference type="PROSITE-ProRule" id="PRU00042"/>
    </source>
</evidence>
<keyword evidence="4 7" id="KW-0863">Zinc-finger</keyword>
<feature type="region of interest" description="Disordered" evidence="8">
    <location>
        <begin position="199"/>
        <end position="260"/>
    </location>
</feature>
<accession>A0A507F7I4</accession>
<feature type="domain" description="C2H2-type" evidence="9">
    <location>
        <begin position="850"/>
        <end position="877"/>
    </location>
</feature>
<evidence type="ECO:0000313" key="10">
    <source>
        <dbReference type="EMBL" id="TPX71590.1"/>
    </source>
</evidence>
<comment type="caution">
    <text evidence="10">The sequence shown here is derived from an EMBL/GenBank/DDBJ whole genome shotgun (WGS) entry which is preliminary data.</text>
</comment>
<protein>
    <recommendedName>
        <fullName evidence="9">C2H2-type domain-containing protein</fullName>
    </recommendedName>
</protein>
<dbReference type="OrthoDB" id="6077919at2759"/>
<evidence type="ECO:0000256" key="8">
    <source>
        <dbReference type="SAM" id="MobiDB-lite"/>
    </source>
</evidence>
<keyword evidence="2" id="KW-0479">Metal-binding</keyword>
<dbReference type="GO" id="GO:0000978">
    <property type="term" value="F:RNA polymerase II cis-regulatory region sequence-specific DNA binding"/>
    <property type="evidence" value="ECO:0007669"/>
    <property type="project" value="TreeGrafter"/>
</dbReference>
<dbReference type="GO" id="GO:0008270">
    <property type="term" value="F:zinc ion binding"/>
    <property type="evidence" value="ECO:0007669"/>
    <property type="project" value="UniProtKB-KW"/>
</dbReference>
<dbReference type="SMART" id="SM00355">
    <property type="entry name" value="ZnF_C2H2"/>
    <property type="match status" value="2"/>
</dbReference>
<feature type="compositionally biased region" description="Polar residues" evidence="8">
    <location>
        <begin position="97"/>
        <end position="120"/>
    </location>
</feature>
<reference evidence="10 11" key="1">
    <citation type="journal article" date="2019" name="Sci. Rep.">
        <title>Comparative genomics of chytrid fungi reveal insights into the obligate biotrophic and pathogenic lifestyle of Synchytrium endobioticum.</title>
        <authorList>
            <person name="van de Vossenberg B.T.L.H."/>
            <person name="Warris S."/>
            <person name="Nguyen H.D.T."/>
            <person name="van Gent-Pelzer M.P.E."/>
            <person name="Joly D.L."/>
            <person name="van de Geest H.C."/>
            <person name="Bonants P.J.M."/>
            <person name="Smith D.S."/>
            <person name="Levesque C.A."/>
            <person name="van der Lee T.A.J."/>
        </authorList>
    </citation>
    <scope>NUCLEOTIDE SEQUENCE [LARGE SCALE GENOMIC DNA]</scope>
    <source>
        <strain evidence="10 11">CBS 675.73</strain>
    </source>
</reference>
<keyword evidence="5" id="KW-0862">Zinc</keyword>
<evidence type="ECO:0000256" key="1">
    <source>
        <dbReference type="ARBA" id="ARBA00004123"/>
    </source>
</evidence>
<feature type="region of interest" description="Disordered" evidence="8">
    <location>
        <begin position="1"/>
        <end position="53"/>
    </location>
</feature>
<feature type="compositionally biased region" description="Polar residues" evidence="8">
    <location>
        <begin position="618"/>
        <end position="638"/>
    </location>
</feature>
<feature type="compositionally biased region" description="Low complexity" evidence="8">
    <location>
        <begin position="366"/>
        <end position="376"/>
    </location>
</feature>
<feature type="region of interest" description="Disordered" evidence="8">
    <location>
        <begin position="501"/>
        <end position="571"/>
    </location>
</feature>
<dbReference type="GO" id="GO:0045165">
    <property type="term" value="P:cell fate commitment"/>
    <property type="evidence" value="ECO:0007669"/>
    <property type="project" value="TreeGrafter"/>
</dbReference>
<evidence type="ECO:0000313" key="11">
    <source>
        <dbReference type="Proteomes" id="UP000320333"/>
    </source>
</evidence>
<feature type="compositionally biased region" description="Low complexity" evidence="8">
    <location>
        <begin position="201"/>
        <end position="217"/>
    </location>
</feature>
<keyword evidence="3" id="KW-0677">Repeat</keyword>
<dbReference type="Gene3D" id="3.30.160.60">
    <property type="entry name" value="Classic Zinc Finger"/>
    <property type="match status" value="2"/>
</dbReference>
<evidence type="ECO:0000256" key="6">
    <source>
        <dbReference type="ARBA" id="ARBA00023242"/>
    </source>
</evidence>
<organism evidence="10 11">
    <name type="scientific">Chytriomyces confervae</name>
    <dbReference type="NCBI Taxonomy" id="246404"/>
    <lineage>
        <taxon>Eukaryota</taxon>
        <taxon>Fungi</taxon>
        <taxon>Fungi incertae sedis</taxon>
        <taxon>Chytridiomycota</taxon>
        <taxon>Chytridiomycota incertae sedis</taxon>
        <taxon>Chytridiomycetes</taxon>
        <taxon>Chytridiales</taxon>
        <taxon>Chytriomycetaceae</taxon>
        <taxon>Chytriomyces</taxon>
    </lineage>
</organism>
<dbReference type="GO" id="GO:0006357">
    <property type="term" value="P:regulation of transcription by RNA polymerase II"/>
    <property type="evidence" value="ECO:0007669"/>
    <property type="project" value="TreeGrafter"/>
</dbReference>
<evidence type="ECO:0000256" key="4">
    <source>
        <dbReference type="ARBA" id="ARBA00022771"/>
    </source>
</evidence>
<dbReference type="FunFam" id="3.30.160.60:FF:000145">
    <property type="entry name" value="Zinc finger protein 574"/>
    <property type="match status" value="1"/>
</dbReference>
<sequence>MSDHPSHNVSSIPRTNSTTACHEKSTTPRKPHSPLLPPLAHVKEKNEPHASQSLKYNSEELIVGTALEMGMSPSDAMLGLQEMGMHMVAASAESAEMNPQQGSNSQEMIQHHTSSSTTGATPADVDRYATTAPTTLFPPSYMTPEQQQQFMTHPPFFMHPQFPIYGQSGIPQFYSYPHCASAQGPYVMAQPGVSPYQAMMPPFQLQPQHHPQLPTPTSDSKHVHNATLSESTSSGAVNSSTNATLKEEDKPSTSIRHPGSSALVSLSSSLASLAEAAASVEETSKSNYSASSMMELLKKNLSAQNSETSDNSQAQAQAQPARMEDKSNALPRSNSFSTVRVGDGGMTRGMSAVMEMGGFGLNDLPSLSDSGSSSKSFPAKTGRTSNTLSSSNLMSENPAVWGGVDGFPSANSDSTANLRDEKCTANSQSSDALQKVPVPVDPFSGAIPLSMMTPATMNGFVAAPQAHPHMIQPYYIVPTLAADGSMMSQAYPGSFQPPPHMYAGMIPPQPFVTHPMISPAQDPRQNHQQDSSNRHESSSKDDLEKKPSELEQQQQPQQQQQQHAIMGAPHGYPFDPRLYSSLYNTAGVSAASQNASQGSGYPSQQQETQPPGSMWLSAPSSGHDTGAQSLNASSATLSQQQQQQQQPQQHMAPGYYFALPQAPHPMHMFQPMPMTMPMHANPAAAAGTLATTATSASSTSKRTPAHNPKKKTNSNSLSNKTSPKRKRSDSHDADDDEQNGEGKNQTDGSGASSSSANMAAAAAAGMVLASVPIPMVDATGRIVYMESTANGGMTPWTGMVGRNTQGVGSWAGMGVGVGGMSGSSGGRAIDEEYAEDETDASRKNLVPRRYLCSLCSKRFTRPSTLRTHMNSHTGERPFVCTAAGCGWKFTVLSNLKRHLKICPSVQQQNGTAPATAAADAASGGAGTASVAAVQY</sequence>
<dbReference type="PANTHER" id="PTHR16515:SF59">
    <property type="entry name" value="PR DOMAIN ZINC FINGER PROTEIN 1"/>
    <property type="match status" value="1"/>
</dbReference>
<feature type="compositionally biased region" description="Basic and acidic residues" evidence="8">
    <location>
        <begin position="524"/>
        <end position="549"/>
    </location>
</feature>
<evidence type="ECO:0000259" key="9">
    <source>
        <dbReference type="PROSITE" id="PS50157"/>
    </source>
</evidence>
<dbReference type="InterPro" id="IPR013087">
    <property type="entry name" value="Znf_C2H2_type"/>
</dbReference>
<feature type="region of interest" description="Disordered" evidence="8">
    <location>
        <begin position="302"/>
        <end position="344"/>
    </location>
</feature>
<dbReference type="GO" id="GO:0005737">
    <property type="term" value="C:cytoplasm"/>
    <property type="evidence" value="ECO:0007669"/>
    <property type="project" value="TreeGrafter"/>
</dbReference>
<dbReference type="Proteomes" id="UP000320333">
    <property type="component" value="Unassembled WGS sequence"/>
</dbReference>
<feature type="domain" description="C2H2-type" evidence="9">
    <location>
        <begin position="878"/>
        <end position="913"/>
    </location>
</feature>
<feature type="compositionally biased region" description="Low complexity" evidence="8">
    <location>
        <begin position="639"/>
        <end position="649"/>
    </location>
</feature>
<name>A0A507F7I4_9FUNG</name>
<feature type="compositionally biased region" description="Polar residues" evidence="8">
    <location>
        <begin position="226"/>
        <end position="244"/>
    </location>
</feature>
<dbReference type="PROSITE" id="PS50157">
    <property type="entry name" value="ZINC_FINGER_C2H2_2"/>
    <property type="match status" value="2"/>
</dbReference>
<keyword evidence="11" id="KW-1185">Reference proteome</keyword>
<comment type="subcellular location">
    <subcellularLocation>
        <location evidence="1">Nucleus</location>
    </subcellularLocation>
</comment>
<keyword evidence="6" id="KW-0539">Nucleus</keyword>
<feature type="compositionally biased region" description="Polar residues" evidence="8">
    <location>
        <begin position="7"/>
        <end position="20"/>
    </location>
</feature>
<dbReference type="Pfam" id="PF00096">
    <property type="entry name" value="zf-C2H2"/>
    <property type="match status" value="2"/>
</dbReference>
<feature type="compositionally biased region" description="Polar residues" evidence="8">
    <location>
        <begin position="601"/>
        <end position="611"/>
    </location>
</feature>
<feature type="region of interest" description="Disordered" evidence="8">
    <location>
        <begin position="93"/>
        <end position="124"/>
    </location>
</feature>
<evidence type="ECO:0000256" key="2">
    <source>
        <dbReference type="ARBA" id="ARBA00022723"/>
    </source>
</evidence>
<feature type="compositionally biased region" description="Basic residues" evidence="8">
    <location>
        <begin position="703"/>
        <end position="712"/>
    </location>
</feature>
<evidence type="ECO:0000256" key="3">
    <source>
        <dbReference type="ARBA" id="ARBA00022737"/>
    </source>
</evidence>
<dbReference type="STRING" id="246404.A0A507F7I4"/>
<feature type="compositionally biased region" description="Low complexity" evidence="8">
    <location>
        <begin position="686"/>
        <end position="700"/>
    </location>
</feature>
<dbReference type="InterPro" id="IPR050331">
    <property type="entry name" value="Zinc_finger"/>
</dbReference>
<dbReference type="InterPro" id="IPR036236">
    <property type="entry name" value="Znf_C2H2_sf"/>
</dbReference>
<feature type="compositionally biased region" description="Low complexity" evidence="8">
    <location>
        <begin position="552"/>
        <end position="562"/>
    </location>
</feature>
<dbReference type="SUPFAM" id="SSF57667">
    <property type="entry name" value="beta-beta-alpha zinc fingers"/>
    <property type="match status" value="1"/>
</dbReference>